<evidence type="ECO:0000256" key="2">
    <source>
        <dbReference type="SAM" id="MobiDB-lite"/>
    </source>
</evidence>
<protein>
    <recommendedName>
        <fullName evidence="5">Endonuclease-reverse transcriptase</fullName>
    </recommendedName>
</protein>
<keyword evidence="4" id="KW-1185">Reference proteome</keyword>
<evidence type="ECO:0000256" key="1">
    <source>
        <dbReference type="SAM" id="Coils"/>
    </source>
</evidence>
<organism evidence="3 4">
    <name type="scientific">Chilo suppressalis</name>
    <name type="common">Asiatic rice borer moth</name>
    <dbReference type="NCBI Taxonomy" id="168631"/>
    <lineage>
        <taxon>Eukaryota</taxon>
        <taxon>Metazoa</taxon>
        <taxon>Ecdysozoa</taxon>
        <taxon>Arthropoda</taxon>
        <taxon>Hexapoda</taxon>
        <taxon>Insecta</taxon>
        <taxon>Pterygota</taxon>
        <taxon>Neoptera</taxon>
        <taxon>Endopterygota</taxon>
        <taxon>Lepidoptera</taxon>
        <taxon>Glossata</taxon>
        <taxon>Ditrysia</taxon>
        <taxon>Pyraloidea</taxon>
        <taxon>Crambidae</taxon>
        <taxon>Crambinae</taxon>
        <taxon>Chilo</taxon>
    </lineage>
</organism>
<gene>
    <name evidence="3" type="ORF">CHILSU_LOCUS8771</name>
</gene>
<feature type="coiled-coil region" evidence="1">
    <location>
        <begin position="32"/>
        <end position="104"/>
    </location>
</feature>
<reference evidence="3" key="1">
    <citation type="submission" date="2021-12" db="EMBL/GenBank/DDBJ databases">
        <authorList>
            <person name="King R."/>
        </authorList>
    </citation>
    <scope>NUCLEOTIDE SEQUENCE</scope>
</reference>
<keyword evidence="1" id="KW-0175">Coiled coil</keyword>
<evidence type="ECO:0008006" key="5">
    <source>
        <dbReference type="Google" id="ProtNLM"/>
    </source>
</evidence>
<name>A0ABN8BFH7_CHISP</name>
<evidence type="ECO:0000313" key="3">
    <source>
        <dbReference type="EMBL" id="CAH0405407.1"/>
    </source>
</evidence>
<accession>A0ABN8BFH7</accession>
<sequence length="260" mass="30537">MDKQMQLLWAKMKEEMEKQQEKQTQIIKETISKTIEEQLSHIRKENEVLKEEVATLRSKVKILDIEARKTNLILHGVEENETNNTELMKQVLELLNDLNKSQNATHEWDKWEISKLHRIGKKVQNKNRPIKIVFTLVWRRNEILTNKKHLPKGIYITEDLTKEEMDLRKSLYAKLKEARVSGKYAYIKHGKLIIKDQQESEKRKRASSSPPSTPPNSFSKVQEEDIVKQPTKFSKINPNQTVKNIANSKNYKTIVAEKIQ</sequence>
<proteinExistence type="predicted"/>
<feature type="region of interest" description="Disordered" evidence="2">
    <location>
        <begin position="197"/>
        <end position="224"/>
    </location>
</feature>
<feature type="compositionally biased region" description="Low complexity" evidence="2">
    <location>
        <begin position="207"/>
        <end position="219"/>
    </location>
</feature>
<dbReference type="Proteomes" id="UP001153292">
    <property type="component" value="Chromosome 4"/>
</dbReference>
<evidence type="ECO:0000313" key="4">
    <source>
        <dbReference type="Proteomes" id="UP001153292"/>
    </source>
</evidence>
<dbReference type="EMBL" id="OU963897">
    <property type="protein sequence ID" value="CAH0405407.1"/>
    <property type="molecule type" value="Genomic_DNA"/>
</dbReference>
<dbReference type="Gene3D" id="3.30.70.1820">
    <property type="entry name" value="L1 transposable element, RRM domain"/>
    <property type="match status" value="1"/>
</dbReference>